<accession>A0A0C3AI50</accession>
<keyword evidence="2" id="KW-1185">Reference proteome</keyword>
<reference evidence="1 2" key="1">
    <citation type="submission" date="2014-04" db="EMBL/GenBank/DDBJ databases">
        <authorList>
            <consortium name="DOE Joint Genome Institute"/>
            <person name="Kuo A."/>
            <person name="Kohler A."/>
            <person name="Nagy L.G."/>
            <person name="Floudas D."/>
            <person name="Copeland A."/>
            <person name="Barry K.W."/>
            <person name="Cichocki N."/>
            <person name="Veneault-Fourrey C."/>
            <person name="LaButti K."/>
            <person name="Lindquist E.A."/>
            <person name="Lipzen A."/>
            <person name="Lundell T."/>
            <person name="Morin E."/>
            <person name="Murat C."/>
            <person name="Sun H."/>
            <person name="Tunlid A."/>
            <person name="Henrissat B."/>
            <person name="Grigoriev I.V."/>
            <person name="Hibbett D.S."/>
            <person name="Martin F."/>
            <person name="Nordberg H.P."/>
            <person name="Cantor M.N."/>
            <person name="Hua S.X."/>
        </authorList>
    </citation>
    <scope>NUCLEOTIDE SEQUENCE [LARGE SCALE GENOMIC DNA]</scope>
    <source>
        <strain evidence="1 2">Foug A</strain>
    </source>
</reference>
<reference evidence="2" key="2">
    <citation type="submission" date="2015-01" db="EMBL/GenBank/DDBJ databases">
        <title>Evolutionary Origins and Diversification of the Mycorrhizal Mutualists.</title>
        <authorList>
            <consortium name="DOE Joint Genome Institute"/>
            <consortium name="Mycorrhizal Genomics Consortium"/>
            <person name="Kohler A."/>
            <person name="Kuo A."/>
            <person name="Nagy L.G."/>
            <person name="Floudas D."/>
            <person name="Copeland A."/>
            <person name="Barry K.W."/>
            <person name="Cichocki N."/>
            <person name="Veneault-Fourrey C."/>
            <person name="LaButti K."/>
            <person name="Lindquist E.A."/>
            <person name="Lipzen A."/>
            <person name="Lundell T."/>
            <person name="Morin E."/>
            <person name="Murat C."/>
            <person name="Riley R."/>
            <person name="Ohm R."/>
            <person name="Sun H."/>
            <person name="Tunlid A."/>
            <person name="Henrissat B."/>
            <person name="Grigoriev I.V."/>
            <person name="Hibbett D.S."/>
            <person name="Martin F."/>
        </authorList>
    </citation>
    <scope>NUCLEOTIDE SEQUENCE [LARGE SCALE GENOMIC DNA]</scope>
    <source>
        <strain evidence="2">Foug A</strain>
    </source>
</reference>
<sequence>MFSDLREAIKVCLLLEEEETNREDKDEDEDAYKASERCKTILKRVDTSTWERYQSIYHYVQEYAPYLIELMMDKKWHQDFDALIAEMGKAMQKVWSDDASQLKRVHQQGDNSSDCT</sequence>
<protein>
    <submittedName>
        <fullName evidence="1">Uncharacterized protein</fullName>
    </submittedName>
</protein>
<dbReference type="HOGENOM" id="CLU_2098267_0_0_1"/>
<dbReference type="EMBL" id="KN822027">
    <property type="protein sequence ID" value="KIM64582.1"/>
    <property type="molecule type" value="Genomic_DNA"/>
</dbReference>
<dbReference type="InParanoid" id="A0A0C3AI50"/>
<name>A0A0C3AI50_9AGAM</name>
<dbReference type="AlphaFoldDB" id="A0A0C3AI50"/>
<gene>
    <name evidence="1" type="ORF">SCLCIDRAFT_23319</name>
</gene>
<proteinExistence type="predicted"/>
<dbReference type="Proteomes" id="UP000053989">
    <property type="component" value="Unassembled WGS sequence"/>
</dbReference>
<evidence type="ECO:0000313" key="1">
    <source>
        <dbReference type="EMBL" id="KIM64582.1"/>
    </source>
</evidence>
<organism evidence="1 2">
    <name type="scientific">Scleroderma citrinum Foug A</name>
    <dbReference type="NCBI Taxonomy" id="1036808"/>
    <lineage>
        <taxon>Eukaryota</taxon>
        <taxon>Fungi</taxon>
        <taxon>Dikarya</taxon>
        <taxon>Basidiomycota</taxon>
        <taxon>Agaricomycotina</taxon>
        <taxon>Agaricomycetes</taxon>
        <taxon>Agaricomycetidae</taxon>
        <taxon>Boletales</taxon>
        <taxon>Sclerodermatineae</taxon>
        <taxon>Sclerodermataceae</taxon>
        <taxon>Scleroderma</taxon>
    </lineage>
</organism>
<evidence type="ECO:0000313" key="2">
    <source>
        <dbReference type="Proteomes" id="UP000053989"/>
    </source>
</evidence>